<evidence type="ECO:0000313" key="2">
    <source>
        <dbReference type="Proteomes" id="UP001600888"/>
    </source>
</evidence>
<comment type="caution">
    <text evidence="1">The sequence shown here is derived from an EMBL/GenBank/DDBJ whole genome shotgun (WGS) entry which is preliminary data.</text>
</comment>
<protein>
    <recommendedName>
        <fullName evidence="3">Cell wall protein PhiA</fullName>
    </recommendedName>
</protein>
<organism evidence="1 2">
    <name type="scientific">Diaporthe vaccinii</name>
    <dbReference type="NCBI Taxonomy" id="105482"/>
    <lineage>
        <taxon>Eukaryota</taxon>
        <taxon>Fungi</taxon>
        <taxon>Dikarya</taxon>
        <taxon>Ascomycota</taxon>
        <taxon>Pezizomycotina</taxon>
        <taxon>Sordariomycetes</taxon>
        <taxon>Sordariomycetidae</taxon>
        <taxon>Diaporthales</taxon>
        <taxon>Diaporthaceae</taxon>
        <taxon>Diaporthe</taxon>
        <taxon>Diaporthe eres species complex</taxon>
    </lineage>
</organism>
<proteinExistence type="predicted"/>
<accession>A0ABR4E0X0</accession>
<reference evidence="1 2" key="1">
    <citation type="submission" date="2024-03" db="EMBL/GenBank/DDBJ databases">
        <title>A high-quality draft genome sequence of Diaporthe vaccinii, a causative agent of upright dieback and viscid rot disease in cranberry plants.</title>
        <authorList>
            <person name="Sarrasin M."/>
            <person name="Lang B.F."/>
            <person name="Burger G."/>
        </authorList>
    </citation>
    <scope>NUCLEOTIDE SEQUENCE [LARGE SCALE GENOMIC DNA]</scope>
    <source>
        <strain evidence="1 2">IS7</strain>
    </source>
</reference>
<dbReference type="EMBL" id="JBAWTH010000122">
    <property type="protein sequence ID" value="KAL2276060.1"/>
    <property type="molecule type" value="Genomic_DNA"/>
</dbReference>
<evidence type="ECO:0000313" key="1">
    <source>
        <dbReference type="EMBL" id="KAL2276060.1"/>
    </source>
</evidence>
<sequence>MAVEQWECGGKFPLPSQGTTADFQGIWPVLLQRAAATLIKPKHAYIEHWGHWSTVIVLFFPFLLKVSADRHGRPKGAGAEPTVPNNRAVLRRKFVCFHPLLPIKTYHPSPPIQPHTLTLTLIPTNSNSLRASLSLLQHIQTNHPTTFKMKFQVLSAAAIVASASAAPSLVARQNGTIPDGTPFNLVSIRSGSNLQYASFSAVQGGLALNAPEQGADCLNGEQDYATFSLSQGELLLYTPGTVEQKLYTDRSGMGQGVLQYSTQPGGYLPGRNSETKGWVLDQYNDLTFDGSSLVACPSSVAGAYSVWISTGTATPGYNQNCTGIAARATVATEPNACTYTFTAASNSTA</sequence>
<keyword evidence="2" id="KW-1185">Reference proteome</keyword>
<gene>
    <name evidence="1" type="ORF">FJTKL_01347</name>
</gene>
<evidence type="ECO:0008006" key="3">
    <source>
        <dbReference type="Google" id="ProtNLM"/>
    </source>
</evidence>
<name>A0ABR4E0X0_9PEZI</name>
<dbReference type="Proteomes" id="UP001600888">
    <property type="component" value="Unassembled WGS sequence"/>
</dbReference>